<organism evidence="1 2">
    <name type="scientific">Citrus sinensis</name>
    <name type="common">Sweet orange</name>
    <name type="synonym">Citrus aurantium var. sinensis</name>
    <dbReference type="NCBI Taxonomy" id="2711"/>
    <lineage>
        <taxon>Eukaryota</taxon>
        <taxon>Viridiplantae</taxon>
        <taxon>Streptophyta</taxon>
        <taxon>Embryophyta</taxon>
        <taxon>Tracheophyta</taxon>
        <taxon>Spermatophyta</taxon>
        <taxon>Magnoliopsida</taxon>
        <taxon>eudicotyledons</taxon>
        <taxon>Gunneridae</taxon>
        <taxon>Pentapetalae</taxon>
        <taxon>rosids</taxon>
        <taxon>malvids</taxon>
        <taxon>Sapindales</taxon>
        <taxon>Rutaceae</taxon>
        <taxon>Aurantioideae</taxon>
        <taxon>Citrus</taxon>
    </lineage>
</organism>
<name>A0A067GR54_CITSI</name>
<accession>A0A067GR54</accession>
<evidence type="ECO:0000313" key="2">
    <source>
        <dbReference type="Proteomes" id="UP000027120"/>
    </source>
</evidence>
<feature type="non-terminal residue" evidence="1">
    <location>
        <position position="1"/>
    </location>
</feature>
<keyword evidence="2" id="KW-1185">Reference proteome</keyword>
<sequence length="11" mass="1283">WKNNAKLQLPA</sequence>
<gene>
    <name evidence="1" type="ORF">CISIN_1g0280352mg</name>
</gene>
<evidence type="ECO:0000313" key="1">
    <source>
        <dbReference type="EMBL" id="KDO77927.1"/>
    </source>
</evidence>
<protein>
    <submittedName>
        <fullName evidence="1">Uncharacterized protein</fullName>
    </submittedName>
</protein>
<reference evidence="1 2" key="1">
    <citation type="submission" date="2014-04" db="EMBL/GenBank/DDBJ databases">
        <authorList>
            <consortium name="International Citrus Genome Consortium"/>
            <person name="Gmitter F."/>
            <person name="Chen C."/>
            <person name="Farmerie W."/>
            <person name="Harkins T."/>
            <person name="Desany B."/>
            <person name="Mohiuddin M."/>
            <person name="Kodira C."/>
            <person name="Borodovsky M."/>
            <person name="Lomsadze A."/>
            <person name="Burns P."/>
            <person name="Jenkins J."/>
            <person name="Prochnik S."/>
            <person name="Shu S."/>
            <person name="Chapman J."/>
            <person name="Pitluck S."/>
            <person name="Schmutz J."/>
            <person name="Rokhsar D."/>
        </authorList>
    </citation>
    <scope>NUCLEOTIDE SEQUENCE</scope>
</reference>
<proteinExistence type="predicted"/>
<dbReference type="EMBL" id="KK784879">
    <property type="protein sequence ID" value="KDO77927.1"/>
    <property type="molecule type" value="Genomic_DNA"/>
</dbReference>
<dbReference type="Proteomes" id="UP000027120">
    <property type="component" value="Unassembled WGS sequence"/>
</dbReference>